<dbReference type="Gene3D" id="3.90.230.10">
    <property type="entry name" value="Creatinase/methionine aminopeptidase superfamily"/>
    <property type="match status" value="2"/>
</dbReference>
<comment type="function">
    <text evidence="3">Catalyzes the removal of a penultimate prolyl residue from the N-termini of peptides.</text>
</comment>
<keyword evidence="10" id="KW-0464">Manganese</keyword>
<keyword evidence="7" id="KW-0479">Metal-binding</keyword>
<evidence type="ECO:0000256" key="4">
    <source>
        <dbReference type="ARBA" id="ARBA00008766"/>
    </source>
</evidence>
<dbReference type="GO" id="GO:0016485">
    <property type="term" value="P:protein processing"/>
    <property type="evidence" value="ECO:0007669"/>
    <property type="project" value="EnsemblFungi"/>
</dbReference>
<comment type="similarity">
    <text evidence="4">Belongs to the peptidase M24B family.</text>
</comment>
<dbReference type="Gene3D" id="3.40.350.10">
    <property type="entry name" value="Creatinase/prolidase N-terminal domain"/>
    <property type="match status" value="1"/>
</dbReference>
<dbReference type="GO" id="GO:0050821">
    <property type="term" value="P:protein stabilization"/>
    <property type="evidence" value="ECO:0007669"/>
    <property type="project" value="EnsemblFungi"/>
</dbReference>
<evidence type="ECO:0000256" key="8">
    <source>
        <dbReference type="ARBA" id="ARBA00022801"/>
    </source>
</evidence>
<dbReference type="InterPro" id="IPR007865">
    <property type="entry name" value="Aminopep_P_N"/>
</dbReference>
<dbReference type="GO" id="GO:0030145">
    <property type="term" value="F:manganese ion binding"/>
    <property type="evidence" value="ECO:0007669"/>
    <property type="project" value="InterPro"/>
</dbReference>
<evidence type="ECO:0000256" key="6">
    <source>
        <dbReference type="ARBA" id="ARBA00022438"/>
    </source>
</evidence>
<comment type="catalytic activity">
    <reaction evidence="1">
        <text>Release of any N-terminal amino acid, including proline, that is linked to proline, even from a dipeptide or tripeptide.</text>
        <dbReference type="EC" id="3.4.11.9"/>
    </reaction>
</comment>
<keyword evidence="8" id="KW-0378">Hydrolase</keyword>
<evidence type="ECO:0000256" key="5">
    <source>
        <dbReference type="ARBA" id="ARBA00012574"/>
    </source>
</evidence>
<dbReference type="SUPFAM" id="SSF53092">
    <property type="entry name" value="Creatinase/prolidase N-terminal domain"/>
    <property type="match status" value="1"/>
</dbReference>
<accession>Q0UPL9</accession>
<dbReference type="FunCoup" id="Q0UPL9">
    <property type="interactions" value="453"/>
</dbReference>
<evidence type="ECO:0000259" key="12">
    <source>
        <dbReference type="SMART" id="SM01011"/>
    </source>
</evidence>
<reference evidence="14" key="1">
    <citation type="journal article" date="2007" name="Plant Cell">
        <title>Dothideomycete-plant interactions illuminated by genome sequencing and EST analysis of the wheat pathogen Stagonospora nodorum.</title>
        <authorList>
            <person name="Hane J.K."/>
            <person name="Lowe R.G."/>
            <person name="Solomon P.S."/>
            <person name="Tan K.C."/>
            <person name="Schoch C.L."/>
            <person name="Spatafora J.W."/>
            <person name="Crous P.W."/>
            <person name="Kodira C."/>
            <person name="Birren B.W."/>
            <person name="Galagan J.E."/>
            <person name="Torriani S.F."/>
            <person name="McDonald B.A."/>
            <person name="Oliver R.P."/>
        </authorList>
    </citation>
    <scope>NUCLEOTIDE SEQUENCE [LARGE SCALE GENOMIC DNA]</scope>
    <source>
        <strain evidence="14">SN15 / ATCC MYA-4574 / FGSC 10173</strain>
    </source>
</reference>
<evidence type="ECO:0000313" key="14">
    <source>
        <dbReference type="Proteomes" id="UP000001055"/>
    </source>
</evidence>
<evidence type="ECO:0000256" key="1">
    <source>
        <dbReference type="ARBA" id="ARBA00001424"/>
    </source>
</evidence>
<sequence length="408" mass="45574">MSPCLRLLRPTAKVSSRCGATRRFLSVPAAELRFGQPLHETHPHLLKAGEVTPGITALEYFERRSKLAKELPPNSIAVLAANDLKYASGAVFYKFHQDPDFRYLTGFLEQDALAIIEKTDEHEHAFHLYVRPKDARREAWEGPRSGVEAAEDVFNADITGSIDDLPKILPEIVKRSKTVYTDLPQNRISKNFASRYLAAAEPARTGGIAKVFRDNEASIRPLRPLLNELRVIKSEAEIVNMRRAGQHSGRAITDAMRQSFSYEKDLDSFLDYWFKQDLCDGPAYVPVVAGGINANTIHYVSNDMALKPDELVLVDAGASYGRVRHGTLRARGSPGLSRSRLLEKGMVVTVEPGIYVPDDEKWPKWARGIGMRIEDSVMVDEESPYVLTTEAVKEIVDIEALRGSETKL</sequence>
<dbReference type="PANTHER" id="PTHR43226">
    <property type="entry name" value="XAA-PRO AMINOPEPTIDASE 3"/>
    <property type="match status" value="1"/>
</dbReference>
<dbReference type="InterPro" id="IPR000994">
    <property type="entry name" value="Pept_M24"/>
</dbReference>
<dbReference type="SMART" id="SM01011">
    <property type="entry name" value="AMP_N"/>
    <property type="match status" value="1"/>
</dbReference>
<dbReference type="eggNOG" id="KOG2414">
    <property type="taxonomic scope" value="Eukaryota"/>
</dbReference>
<evidence type="ECO:0000256" key="10">
    <source>
        <dbReference type="ARBA" id="ARBA00023211"/>
    </source>
</evidence>
<evidence type="ECO:0000256" key="9">
    <source>
        <dbReference type="ARBA" id="ARBA00023049"/>
    </source>
</evidence>
<dbReference type="Pfam" id="PF05195">
    <property type="entry name" value="AMP_N"/>
    <property type="match status" value="1"/>
</dbReference>
<dbReference type="RefSeq" id="XP_001796672.1">
    <property type="nucleotide sequence ID" value="XM_001796620.1"/>
</dbReference>
<evidence type="ECO:0000256" key="3">
    <source>
        <dbReference type="ARBA" id="ARBA00002443"/>
    </source>
</evidence>
<dbReference type="InterPro" id="IPR052433">
    <property type="entry name" value="X-Pro_dipept-like"/>
</dbReference>
<dbReference type="SUPFAM" id="SSF55920">
    <property type="entry name" value="Creatinase/aminopeptidase"/>
    <property type="match status" value="1"/>
</dbReference>
<dbReference type="InterPro" id="IPR036005">
    <property type="entry name" value="Creatinase/aminopeptidase-like"/>
</dbReference>
<gene>
    <name evidence="13" type="ORF">SNOG_06295</name>
</gene>
<name>Q0UPL9_PHANO</name>
<dbReference type="GO" id="GO:0006508">
    <property type="term" value="P:proteolysis"/>
    <property type="evidence" value="ECO:0000318"/>
    <property type="project" value="GO_Central"/>
</dbReference>
<dbReference type="EMBL" id="CH445333">
    <property type="protein sequence ID" value="EAT86126.2"/>
    <property type="molecule type" value="Genomic_DNA"/>
</dbReference>
<dbReference type="STRING" id="321614.Q0UPL9"/>
<dbReference type="GO" id="GO:0005634">
    <property type="term" value="C:nucleus"/>
    <property type="evidence" value="ECO:0007669"/>
    <property type="project" value="EnsemblFungi"/>
</dbReference>
<protein>
    <recommendedName>
        <fullName evidence="5">Xaa-Pro aminopeptidase</fullName>
        <ecNumber evidence="5">3.4.11.9</ecNumber>
    </recommendedName>
    <alternativeName>
        <fullName evidence="11">Aminoacylproline aminopeptidase</fullName>
    </alternativeName>
</protein>
<dbReference type="VEuPathDB" id="FungiDB:JI435_062950"/>
<proteinExistence type="inferred from homology"/>
<dbReference type="AlphaFoldDB" id="Q0UPL9"/>
<evidence type="ECO:0000313" key="13">
    <source>
        <dbReference type="EMBL" id="EAT86126.2"/>
    </source>
</evidence>
<dbReference type="Pfam" id="PF00557">
    <property type="entry name" value="Peptidase_M24"/>
    <property type="match status" value="2"/>
</dbReference>
<dbReference type="GO" id="GO:0004177">
    <property type="term" value="F:aminopeptidase activity"/>
    <property type="evidence" value="ECO:0000318"/>
    <property type="project" value="GO_Central"/>
</dbReference>
<dbReference type="GO" id="GO:0005739">
    <property type="term" value="C:mitochondrion"/>
    <property type="evidence" value="ECO:0000318"/>
    <property type="project" value="GO_Central"/>
</dbReference>
<organism evidence="13 14">
    <name type="scientific">Phaeosphaeria nodorum (strain SN15 / ATCC MYA-4574 / FGSC 10173)</name>
    <name type="common">Glume blotch fungus</name>
    <name type="synonym">Parastagonospora nodorum</name>
    <dbReference type="NCBI Taxonomy" id="321614"/>
    <lineage>
        <taxon>Eukaryota</taxon>
        <taxon>Fungi</taxon>
        <taxon>Dikarya</taxon>
        <taxon>Ascomycota</taxon>
        <taxon>Pezizomycotina</taxon>
        <taxon>Dothideomycetes</taxon>
        <taxon>Pleosporomycetidae</taxon>
        <taxon>Pleosporales</taxon>
        <taxon>Pleosporineae</taxon>
        <taxon>Phaeosphaeriaceae</taxon>
        <taxon>Parastagonospora</taxon>
    </lineage>
</organism>
<dbReference type="InterPro" id="IPR029149">
    <property type="entry name" value="Creatin/AminoP/Spt16_N"/>
</dbReference>
<dbReference type="GO" id="GO:0070006">
    <property type="term" value="F:metalloaminopeptidase activity"/>
    <property type="evidence" value="ECO:0007669"/>
    <property type="project" value="InterPro"/>
</dbReference>
<dbReference type="PANTHER" id="PTHR43226:SF4">
    <property type="entry name" value="XAA-PRO AMINOPEPTIDASE 3"/>
    <property type="match status" value="1"/>
</dbReference>
<dbReference type="HOGENOM" id="CLU_017266_1_1_1"/>
<feature type="domain" description="Aminopeptidase P N-terminal" evidence="12">
    <location>
        <begin position="55"/>
        <end position="190"/>
    </location>
</feature>
<keyword evidence="9" id="KW-0482">Metalloprotease</keyword>
<dbReference type="Proteomes" id="UP000001055">
    <property type="component" value="Unassembled WGS sequence"/>
</dbReference>
<dbReference type="InParanoid" id="Q0UPL9"/>
<comment type="cofactor">
    <cofactor evidence="2">
        <name>Mn(2+)</name>
        <dbReference type="ChEBI" id="CHEBI:29035"/>
    </cofactor>
</comment>
<keyword evidence="6" id="KW-0031">Aminopeptidase</keyword>
<dbReference type="KEGG" id="pno:SNOG_06295"/>
<keyword evidence="6" id="KW-0645">Protease</keyword>
<evidence type="ECO:0000256" key="11">
    <source>
        <dbReference type="ARBA" id="ARBA00030849"/>
    </source>
</evidence>
<dbReference type="EC" id="3.4.11.9" evidence="5"/>
<dbReference type="GeneID" id="5973551"/>
<evidence type="ECO:0000256" key="2">
    <source>
        <dbReference type="ARBA" id="ARBA00001936"/>
    </source>
</evidence>
<evidence type="ECO:0000256" key="7">
    <source>
        <dbReference type="ARBA" id="ARBA00022723"/>
    </source>
</evidence>